<dbReference type="PANTHER" id="PTHR31270">
    <property type="entry name" value="GLUTAMINYL-PEPTIDE CYCLOTRANSFERASE"/>
    <property type="match status" value="1"/>
</dbReference>
<dbReference type="Proteomes" id="UP000054498">
    <property type="component" value="Unassembled WGS sequence"/>
</dbReference>
<evidence type="ECO:0000313" key="1">
    <source>
        <dbReference type="EMBL" id="KIZ04325.1"/>
    </source>
</evidence>
<evidence type="ECO:0008006" key="3">
    <source>
        <dbReference type="Google" id="ProtNLM"/>
    </source>
</evidence>
<gene>
    <name evidence="1" type="ORF">MNEG_3632</name>
</gene>
<evidence type="ECO:0000313" key="2">
    <source>
        <dbReference type="Proteomes" id="UP000054498"/>
    </source>
</evidence>
<dbReference type="GO" id="GO:0016603">
    <property type="term" value="F:glutaminyl-peptide cyclotransferase activity"/>
    <property type="evidence" value="ECO:0007669"/>
    <property type="project" value="InterPro"/>
</dbReference>
<dbReference type="InterPro" id="IPR007788">
    <property type="entry name" value="QCT"/>
</dbReference>
<dbReference type="PANTHER" id="PTHR31270:SF1">
    <property type="entry name" value="GLUTAMINYL-PEPTIDE CYCLOTRANSFERASE"/>
    <property type="match status" value="1"/>
</dbReference>
<dbReference type="EMBL" id="KK100684">
    <property type="protein sequence ID" value="KIZ04325.1"/>
    <property type="molecule type" value="Genomic_DNA"/>
</dbReference>
<protein>
    <recommendedName>
        <fullName evidence="3">Glutaminyl-peptide cyclotransferase</fullName>
    </recommendedName>
</protein>
<keyword evidence="2" id="KW-1185">Reference proteome</keyword>
<proteinExistence type="predicted"/>
<sequence>MYGESDVRLVHLETGEVEARTRLPGHHFGEGLAKLGDRLYQLTWERPDGFIYSTQDVQKVGTFKTPLSDGWGIADDGGLLVVSDGSSTLSWLDPGDGFRSVRQVVVRSNGQDVKWLNELEVVDSQIWANVWQTECIARICPKTGRVVGWLLMQGLGYALQQRGLPNGGKAMEFFNGIAWDAKRRRLFVTGKYWPRLFEVVPRAINPNTKQNQRLADTCIL</sequence>
<dbReference type="STRING" id="145388.A0A0D2MNP6"/>
<dbReference type="AlphaFoldDB" id="A0A0D2MNP6"/>
<dbReference type="GeneID" id="25736510"/>
<dbReference type="KEGG" id="mng:MNEG_3632"/>
<accession>A0A0D2MNP6</accession>
<reference evidence="1 2" key="1">
    <citation type="journal article" date="2013" name="BMC Genomics">
        <title>Reconstruction of the lipid metabolism for the microalga Monoraphidium neglectum from its genome sequence reveals characteristics suitable for biofuel production.</title>
        <authorList>
            <person name="Bogen C."/>
            <person name="Al-Dilaimi A."/>
            <person name="Albersmeier A."/>
            <person name="Wichmann J."/>
            <person name="Grundmann M."/>
            <person name="Rupp O."/>
            <person name="Lauersen K.J."/>
            <person name="Blifernez-Klassen O."/>
            <person name="Kalinowski J."/>
            <person name="Goesmann A."/>
            <person name="Mussgnug J.H."/>
            <person name="Kruse O."/>
        </authorList>
    </citation>
    <scope>NUCLEOTIDE SEQUENCE [LARGE SCALE GENOMIC DNA]</scope>
    <source>
        <strain evidence="1 2">SAG 48.87</strain>
    </source>
</reference>
<name>A0A0D2MNP6_9CHLO</name>
<dbReference type="OrthoDB" id="409395at2759"/>
<dbReference type="SUPFAM" id="SSF50969">
    <property type="entry name" value="YVTN repeat-like/Quinoprotein amine dehydrogenase"/>
    <property type="match status" value="1"/>
</dbReference>
<dbReference type="RefSeq" id="XP_013903344.1">
    <property type="nucleotide sequence ID" value="XM_014047890.1"/>
</dbReference>
<dbReference type="InterPro" id="IPR011044">
    <property type="entry name" value="Quino_amine_DH_bsu"/>
</dbReference>
<dbReference type="Pfam" id="PF05096">
    <property type="entry name" value="Glu_cyclase_2"/>
    <property type="match status" value="1"/>
</dbReference>
<organism evidence="1 2">
    <name type="scientific">Monoraphidium neglectum</name>
    <dbReference type="NCBI Taxonomy" id="145388"/>
    <lineage>
        <taxon>Eukaryota</taxon>
        <taxon>Viridiplantae</taxon>
        <taxon>Chlorophyta</taxon>
        <taxon>core chlorophytes</taxon>
        <taxon>Chlorophyceae</taxon>
        <taxon>CS clade</taxon>
        <taxon>Sphaeropleales</taxon>
        <taxon>Selenastraceae</taxon>
        <taxon>Monoraphidium</taxon>
    </lineage>
</organism>